<evidence type="ECO:0000256" key="1">
    <source>
        <dbReference type="SAM" id="MobiDB-lite"/>
    </source>
</evidence>
<dbReference type="EMBL" id="RIBY02000280">
    <property type="protein sequence ID" value="KAH9844599.1"/>
    <property type="molecule type" value="Genomic_DNA"/>
</dbReference>
<reference evidence="2 3" key="1">
    <citation type="journal article" date="2018" name="IMA Fungus">
        <title>IMA Genome-F 10: Nine draft genome sequences of Claviceps purpurea s.lat., including C. arundinis, C. humidiphila, and C. cf. spartinae, pseudomolecules for the pitch canker pathogen Fusarium circinatum, draft genome of Davidsoniella eucalypti, Grosmannia galeiformis, Quambalaria eucalypti, and Teratosphaeria destructans.</title>
        <authorList>
            <person name="Wingfield B.D."/>
            <person name="Liu M."/>
            <person name="Nguyen H.D."/>
            <person name="Lane F.A."/>
            <person name="Morgan S.W."/>
            <person name="De Vos L."/>
            <person name="Wilken P.M."/>
            <person name="Duong T.A."/>
            <person name="Aylward J."/>
            <person name="Coetzee M.P."/>
            <person name="Dadej K."/>
            <person name="De Beer Z.W."/>
            <person name="Findlay W."/>
            <person name="Havenga M."/>
            <person name="Kolarik M."/>
            <person name="Menzies J.G."/>
            <person name="Naidoo K."/>
            <person name="Pochopski O."/>
            <person name="Shoukouhi P."/>
            <person name="Santana Q.C."/>
            <person name="Seifert K.A."/>
            <person name="Soal N."/>
            <person name="Steenkamp E.T."/>
            <person name="Tatham C.T."/>
            <person name="van der Nest M.A."/>
            <person name="Wingfield M.J."/>
        </authorList>
    </citation>
    <scope>NUCLEOTIDE SEQUENCE [LARGE SCALE GENOMIC DNA]</scope>
    <source>
        <strain evidence="2">CMW44962</strain>
    </source>
</reference>
<evidence type="ECO:0000313" key="2">
    <source>
        <dbReference type="EMBL" id="KAH9844599.1"/>
    </source>
</evidence>
<dbReference type="OrthoDB" id="10470299at2759"/>
<dbReference type="Proteomes" id="UP001138500">
    <property type="component" value="Unassembled WGS sequence"/>
</dbReference>
<name>A0A9W7T069_9PEZI</name>
<sequence>MRPLLPKPPSAPAQPIVQMAQPAIDNAAQPPPKNRKRTNANTGPAAVKRAKPSSKPTENPREDTTQPPAKTRKRTNASTGPAAAKRAKPRAKPPKNPPDDPSTLLQADDQVPAGLQSRGFLEVPLNVPQTLRETMACMRRGEALRIGELLEDHAGELYVLAHDLDLKIWSAGMNSVMQVLEGSEDSGYCAGDDMGDEARVLVSHF</sequence>
<proteinExistence type="predicted"/>
<feature type="region of interest" description="Disordered" evidence="1">
    <location>
        <begin position="1"/>
        <end position="106"/>
    </location>
</feature>
<comment type="caution">
    <text evidence="2">The sequence shown here is derived from an EMBL/GenBank/DDBJ whole genome shotgun (WGS) entry which is preliminary data.</text>
</comment>
<keyword evidence="3" id="KW-1185">Reference proteome</keyword>
<gene>
    <name evidence="2" type="ORF">Tdes44962_MAKER07238</name>
</gene>
<protein>
    <submittedName>
        <fullName evidence="2">Uncharacterized protein</fullName>
    </submittedName>
</protein>
<organism evidence="2 3">
    <name type="scientific">Teratosphaeria destructans</name>
    <dbReference type="NCBI Taxonomy" id="418781"/>
    <lineage>
        <taxon>Eukaryota</taxon>
        <taxon>Fungi</taxon>
        <taxon>Dikarya</taxon>
        <taxon>Ascomycota</taxon>
        <taxon>Pezizomycotina</taxon>
        <taxon>Dothideomycetes</taxon>
        <taxon>Dothideomycetidae</taxon>
        <taxon>Mycosphaerellales</taxon>
        <taxon>Teratosphaeriaceae</taxon>
        <taxon>Teratosphaeria</taxon>
    </lineage>
</organism>
<feature type="compositionally biased region" description="Pro residues" evidence="1">
    <location>
        <begin position="1"/>
        <end position="12"/>
    </location>
</feature>
<evidence type="ECO:0000313" key="3">
    <source>
        <dbReference type="Proteomes" id="UP001138500"/>
    </source>
</evidence>
<reference evidence="2 3" key="2">
    <citation type="journal article" date="2021" name="Curr. Genet.">
        <title>Genetic response to nitrogen starvation in the aggressive Eucalyptus foliar pathogen Teratosphaeria destructans.</title>
        <authorList>
            <person name="Havenga M."/>
            <person name="Wingfield B.D."/>
            <person name="Wingfield M.J."/>
            <person name="Dreyer L.L."/>
            <person name="Roets F."/>
            <person name="Aylward J."/>
        </authorList>
    </citation>
    <scope>NUCLEOTIDE SEQUENCE [LARGE SCALE GENOMIC DNA]</scope>
    <source>
        <strain evidence="2">CMW44962</strain>
    </source>
</reference>
<accession>A0A9W7T069</accession>
<dbReference type="AlphaFoldDB" id="A0A9W7T069"/>